<feature type="transmembrane region" description="Helical" evidence="1">
    <location>
        <begin position="50"/>
        <end position="68"/>
    </location>
</feature>
<feature type="transmembrane region" description="Helical" evidence="1">
    <location>
        <begin position="109"/>
        <end position="126"/>
    </location>
</feature>
<evidence type="ECO:0000313" key="3">
    <source>
        <dbReference type="EMBL" id="OGG00463.1"/>
    </source>
</evidence>
<dbReference type="EMBL" id="MFIX01000256">
    <property type="protein sequence ID" value="OGG00463.1"/>
    <property type="molecule type" value="Genomic_DNA"/>
</dbReference>
<comment type="caution">
    <text evidence="3">The sequence shown here is derived from an EMBL/GenBank/DDBJ whole genome shotgun (WGS) entry which is preliminary data.</text>
</comment>
<keyword evidence="1" id="KW-0472">Membrane</keyword>
<name>A0A1F5YK67_9BACT</name>
<feature type="domain" description="VanZ-like" evidence="2">
    <location>
        <begin position="24"/>
        <end position="124"/>
    </location>
</feature>
<dbReference type="Proteomes" id="UP000179129">
    <property type="component" value="Unassembled WGS sequence"/>
</dbReference>
<dbReference type="NCBIfam" id="NF037970">
    <property type="entry name" value="vanZ_1"/>
    <property type="match status" value="1"/>
</dbReference>
<dbReference type="InterPro" id="IPR006976">
    <property type="entry name" value="VanZ-like"/>
</dbReference>
<organism evidence="3 4">
    <name type="scientific">Candidatus Glassbacteria bacterium RIFCSPLOWO2_12_FULL_58_11</name>
    <dbReference type="NCBI Taxonomy" id="1817867"/>
    <lineage>
        <taxon>Bacteria</taxon>
        <taxon>Candidatus Glassiibacteriota</taxon>
    </lineage>
</organism>
<dbReference type="PANTHER" id="PTHR28008:SF1">
    <property type="entry name" value="DOMAIN PROTEIN, PUTATIVE (AFU_ORTHOLOGUE AFUA_3G10980)-RELATED"/>
    <property type="match status" value="1"/>
</dbReference>
<protein>
    <recommendedName>
        <fullName evidence="2">VanZ-like domain-containing protein</fullName>
    </recommendedName>
</protein>
<sequence>MNEGKVVEREKQSRLMLWLPVIVWLSLIFIASSIHTPFRVLRVFRYQDKLIHLVEFGILGALLARAVYRKGLESRWRYWACIGAASLYGALDEFHQAFVPGRSVDWSDFAADSFGAFIFVWVWLSLKGQGLLRLRERVRKTAE</sequence>
<feature type="transmembrane region" description="Helical" evidence="1">
    <location>
        <begin position="15"/>
        <end position="38"/>
    </location>
</feature>
<proteinExistence type="predicted"/>
<dbReference type="PANTHER" id="PTHR28008">
    <property type="entry name" value="DOMAIN PROTEIN, PUTATIVE (AFU_ORTHOLOGUE AFUA_3G10980)-RELATED"/>
    <property type="match status" value="1"/>
</dbReference>
<dbReference type="AlphaFoldDB" id="A0A1F5YK67"/>
<evidence type="ECO:0000259" key="2">
    <source>
        <dbReference type="Pfam" id="PF04892"/>
    </source>
</evidence>
<keyword evidence="1" id="KW-1133">Transmembrane helix</keyword>
<gene>
    <name evidence="3" type="ORF">A3F83_07315</name>
</gene>
<dbReference type="Pfam" id="PF04892">
    <property type="entry name" value="VanZ"/>
    <property type="match status" value="1"/>
</dbReference>
<keyword evidence="1" id="KW-0812">Transmembrane</keyword>
<evidence type="ECO:0000313" key="4">
    <source>
        <dbReference type="Proteomes" id="UP000179129"/>
    </source>
</evidence>
<evidence type="ECO:0000256" key="1">
    <source>
        <dbReference type="SAM" id="Phobius"/>
    </source>
</evidence>
<reference evidence="3 4" key="1">
    <citation type="journal article" date="2016" name="Nat. Commun.">
        <title>Thousands of microbial genomes shed light on interconnected biogeochemical processes in an aquifer system.</title>
        <authorList>
            <person name="Anantharaman K."/>
            <person name="Brown C.T."/>
            <person name="Hug L.A."/>
            <person name="Sharon I."/>
            <person name="Castelle C.J."/>
            <person name="Probst A.J."/>
            <person name="Thomas B.C."/>
            <person name="Singh A."/>
            <person name="Wilkins M.J."/>
            <person name="Karaoz U."/>
            <person name="Brodie E.L."/>
            <person name="Williams K.H."/>
            <person name="Hubbard S.S."/>
            <person name="Banfield J.F."/>
        </authorList>
    </citation>
    <scope>NUCLEOTIDE SEQUENCE [LARGE SCALE GENOMIC DNA]</scope>
</reference>
<dbReference type="STRING" id="1817867.A3F83_07315"/>
<accession>A0A1F5YK67</accession>